<keyword evidence="2" id="KW-1133">Transmembrane helix</keyword>
<evidence type="ECO:0000313" key="3">
    <source>
        <dbReference type="EMBL" id="CAH9131362.1"/>
    </source>
</evidence>
<evidence type="ECO:0000256" key="2">
    <source>
        <dbReference type="SAM" id="Phobius"/>
    </source>
</evidence>
<evidence type="ECO:0000313" key="4">
    <source>
        <dbReference type="Proteomes" id="UP001152523"/>
    </source>
</evidence>
<protein>
    <recommendedName>
        <fullName evidence="5">PRA1 family protein</fullName>
    </recommendedName>
</protein>
<proteinExistence type="predicted"/>
<dbReference type="AlphaFoldDB" id="A0AAV0F740"/>
<organism evidence="3 4">
    <name type="scientific">Cuscuta epithymum</name>
    <dbReference type="NCBI Taxonomy" id="186058"/>
    <lineage>
        <taxon>Eukaryota</taxon>
        <taxon>Viridiplantae</taxon>
        <taxon>Streptophyta</taxon>
        <taxon>Embryophyta</taxon>
        <taxon>Tracheophyta</taxon>
        <taxon>Spermatophyta</taxon>
        <taxon>Magnoliopsida</taxon>
        <taxon>eudicotyledons</taxon>
        <taxon>Gunneridae</taxon>
        <taxon>Pentapetalae</taxon>
        <taxon>asterids</taxon>
        <taxon>lamiids</taxon>
        <taxon>Solanales</taxon>
        <taxon>Convolvulaceae</taxon>
        <taxon>Cuscuteae</taxon>
        <taxon>Cuscuta</taxon>
        <taxon>Cuscuta subgen. Cuscuta</taxon>
    </lineage>
</organism>
<dbReference type="Proteomes" id="UP001152523">
    <property type="component" value="Unassembled WGS sequence"/>
</dbReference>
<feature type="region of interest" description="Disordered" evidence="1">
    <location>
        <begin position="1"/>
        <end position="20"/>
    </location>
</feature>
<feature type="transmembrane region" description="Helical" evidence="2">
    <location>
        <begin position="80"/>
        <end position="100"/>
    </location>
</feature>
<feature type="transmembrane region" description="Helical" evidence="2">
    <location>
        <begin position="143"/>
        <end position="164"/>
    </location>
</feature>
<keyword evidence="4" id="KW-1185">Reference proteome</keyword>
<keyword evidence="2" id="KW-0472">Membrane</keyword>
<keyword evidence="2" id="KW-0812">Transmembrane</keyword>
<accession>A0AAV0F740</accession>
<dbReference type="EMBL" id="CAMAPF010000965">
    <property type="protein sequence ID" value="CAH9131362.1"/>
    <property type="molecule type" value="Genomic_DNA"/>
</dbReference>
<evidence type="ECO:0008006" key="5">
    <source>
        <dbReference type="Google" id="ProtNLM"/>
    </source>
</evidence>
<reference evidence="3" key="1">
    <citation type="submission" date="2022-07" db="EMBL/GenBank/DDBJ databases">
        <authorList>
            <person name="Macas J."/>
            <person name="Novak P."/>
            <person name="Neumann P."/>
        </authorList>
    </citation>
    <scope>NUCLEOTIDE SEQUENCE</scope>
</reference>
<sequence length="165" mass="18738">MDDSGGEKGRSERERERHWDDRDMVSVERLNAPFDGMDLGHTAGTPLKEGINRATVRPPPEPAPWIVRGARVRESFPNNFYLFVNCFLVFIFVVGFDNLFEFLASLYVMGYGWIFENRFGCVKPTTWLVIRVDLSGVTVSKSYHRVTVVVVGVSVGVSFIFLLLE</sequence>
<name>A0AAV0F740_9ASTE</name>
<gene>
    <name evidence="3" type="ORF">CEPIT_LOCUS31340</name>
</gene>
<comment type="caution">
    <text evidence="3">The sequence shown here is derived from an EMBL/GenBank/DDBJ whole genome shotgun (WGS) entry which is preliminary data.</text>
</comment>
<evidence type="ECO:0000256" key="1">
    <source>
        <dbReference type="SAM" id="MobiDB-lite"/>
    </source>
</evidence>